<dbReference type="PANTHER" id="PTHR24421">
    <property type="entry name" value="NITRATE/NITRITE SENSOR PROTEIN NARX-RELATED"/>
    <property type="match status" value="1"/>
</dbReference>
<dbReference type="Gene3D" id="3.30.565.10">
    <property type="entry name" value="Histidine kinase-like ATPase, C-terminal domain"/>
    <property type="match status" value="1"/>
</dbReference>
<dbReference type="RefSeq" id="WP_008522413.1">
    <property type="nucleotide sequence ID" value="NZ_CM001376.1"/>
</dbReference>
<dbReference type="Pfam" id="PF07730">
    <property type="entry name" value="HisKA_3"/>
    <property type="match status" value="1"/>
</dbReference>
<name>H0UME2_9BACT</name>
<keyword evidence="13" id="KW-0411">Iron-sulfur</keyword>
<evidence type="ECO:0000256" key="13">
    <source>
        <dbReference type="ARBA" id="ARBA00023014"/>
    </source>
</evidence>
<protein>
    <recommendedName>
        <fullName evidence="5">Oxygen sensor histidine kinase NreB</fullName>
        <ecNumber evidence="4">2.7.13.3</ecNumber>
    </recommendedName>
    <alternativeName>
        <fullName evidence="15">Nitrogen regulation protein B</fullName>
    </alternativeName>
</protein>
<evidence type="ECO:0000256" key="15">
    <source>
        <dbReference type="ARBA" id="ARBA00030800"/>
    </source>
</evidence>
<feature type="domain" description="Histidine kinase" evidence="16">
    <location>
        <begin position="261"/>
        <end position="354"/>
    </location>
</feature>
<organism evidence="17 18">
    <name type="scientific">Jonquetella anthropi DSM 22815</name>
    <dbReference type="NCBI Taxonomy" id="885272"/>
    <lineage>
        <taxon>Bacteria</taxon>
        <taxon>Thermotogati</taxon>
        <taxon>Synergistota</taxon>
        <taxon>Synergistia</taxon>
        <taxon>Synergistales</taxon>
        <taxon>Dethiosulfovibrionaceae</taxon>
        <taxon>Jonquetella</taxon>
    </lineage>
</organism>
<dbReference type="InterPro" id="IPR005467">
    <property type="entry name" value="His_kinase_dom"/>
</dbReference>
<dbReference type="GO" id="GO:0046983">
    <property type="term" value="F:protein dimerization activity"/>
    <property type="evidence" value="ECO:0007669"/>
    <property type="project" value="InterPro"/>
</dbReference>
<dbReference type="Gene3D" id="1.20.5.1930">
    <property type="match status" value="1"/>
</dbReference>
<keyword evidence="11" id="KW-0408">Iron</keyword>
<comment type="cofactor">
    <cofactor evidence="2">
        <name>[4Fe-4S] cluster</name>
        <dbReference type="ChEBI" id="CHEBI:49883"/>
    </cofactor>
</comment>
<gene>
    <name evidence="17" type="ORF">JonanDRAFT_0189</name>
</gene>
<keyword evidence="10 17" id="KW-0418">Kinase</keyword>
<dbReference type="SMART" id="SM00387">
    <property type="entry name" value="HATPase_c"/>
    <property type="match status" value="1"/>
</dbReference>
<keyword evidence="12" id="KW-0902">Two-component regulatory system</keyword>
<dbReference type="GO" id="GO:0000155">
    <property type="term" value="F:phosphorelay sensor kinase activity"/>
    <property type="evidence" value="ECO:0007669"/>
    <property type="project" value="InterPro"/>
</dbReference>
<dbReference type="PRINTS" id="PR00344">
    <property type="entry name" value="BCTRLSENSOR"/>
</dbReference>
<proteinExistence type="predicted"/>
<comment type="catalytic activity">
    <reaction evidence="1">
        <text>ATP + protein L-histidine = ADP + protein N-phospho-L-histidine.</text>
        <dbReference type="EC" id="2.7.13.3"/>
    </reaction>
</comment>
<dbReference type="InterPro" id="IPR050482">
    <property type="entry name" value="Sensor_HK_TwoCompSys"/>
</dbReference>
<dbReference type="eggNOG" id="COG4585">
    <property type="taxonomic scope" value="Bacteria"/>
</dbReference>
<evidence type="ECO:0000256" key="5">
    <source>
        <dbReference type="ARBA" id="ARBA00017322"/>
    </source>
</evidence>
<keyword evidence="8" id="KW-0808">Transferase</keyword>
<evidence type="ECO:0000256" key="9">
    <source>
        <dbReference type="ARBA" id="ARBA00022723"/>
    </source>
</evidence>
<dbReference type="InterPro" id="IPR036890">
    <property type="entry name" value="HATPase_C_sf"/>
</dbReference>
<evidence type="ECO:0000313" key="17">
    <source>
        <dbReference type="EMBL" id="EHM12615.1"/>
    </source>
</evidence>
<evidence type="ECO:0000259" key="16">
    <source>
        <dbReference type="PROSITE" id="PS50109"/>
    </source>
</evidence>
<dbReference type="SUPFAM" id="SSF55785">
    <property type="entry name" value="PYP-like sensor domain (PAS domain)"/>
    <property type="match status" value="1"/>
</dbReference>
<dbReference type="EC" id="2.7.13.3" evidence="4"/>
<dbReference type="STRING" id="885272.JonanDRAFT_0189"/>
<dbReference type="CDD" id="cd16917">
    <property type="entry name" value="HATPase_UhpB-NarQ-NarX-like"/>
    <property type="match status" value="1"/>
</dbReference>
<keyword evidence="7" id="KW-0963">Cytoplasm</keyword>
<comment type="subcellular location">
    <subcellularLocation>
        <location evidence="3">Cytoplasm</location>
    </subcellularLocation>
</comment>
<dbReference type="GO" id="GO:0051539">
    <property type="term" value="F:4 iron, 4 sulfur cluster binding"/>
    <property type="evidence" value="ECO:0007669"/>
    <property type="project" value="UniProtKB-KW"/>
</dbReference>
<dbReference type="InterPro" id="IPR004358">
    <property type="entry name" value="Sig_transdc_His_kin-like_C"/>
</dbReference>
<evidence type="ECO:0000256" key="3">
    <source>
        <dbReference type="ARBA" id="ARBA00004496"/>
    </source>
</evidence>
<dbReference type="InterPro" id="IPR003594">
    <property type="entry name" value="HATPase_dom"/>
</dbReference>
<evidence type="ECO:0000256" key="4">
    <source>
        <dbReference type="ARBA" id="ARBA00012438"/>
    </source>
</evidence>
<keyword evidence="9" id="KW-0479">Metal-binding</keyword>
<dbReference type="SUPFAM" id="SSF55874">
    <property type="entry name" value="ATPase domain of HSP90 chaperone/DNA topoisomerase II/histidine kinase"/>
    <property type="match status" value="1"/>
</dbReference>
<dbReference type="GO" id="GO:0016020">
    <property type="term" value="C:membrane"/>
    <property type="evidence" value="ECO:0007669"/>
    <property type="project" value="InterPro"/>
</dbReference>
<dbReference type="GO" id="GO:0046872">
    <property type="term" value="F:metal ion binding"/>
    <property type="evidence" value="ECO:0007669"/>
    <property type="project" value="UniProtKB-KW"/>
</dbReference>
<evidence type="ECO:0000256" key="8">
    <source>
        <dbReference type="ARBA" id="ARBA00022679"/>
    </source>
</evidence>
<keyword evidence="18" id="KW-1185">Reference proteome</keyword>
<dbReference type="PANTHER" id="PTHR24421:SF58">
    <property type="entry name" value="SIGNAL TRANSDUCTION HISTIDINE-PROTEIN KINASE_PHOSPHATASE UHPB"/>
    <property type="match status" value="1"/>
</dbReference>
<evidence type="ECO:0000256" key="10">
    <source>
        <dbReference type="ARBA" id="ARBA00022777"/>
    </source>
</evidence>
<dbReference type="AlphaFoldDB" id="H0UME2"/>
<evidence type="ECO:0000256" key="12">
    <source>
        <dbReference type="ARBA" id="ARBA00023012"/>
    </source>
</evidence>
<reference evidence="17 18" key="1">
    <citation type="submission" date="2011-11" db="EMBL/GenBank/DDBJ databases">
        <title>The Noncontiguous Finished genome of Jonquetella anthropi DSM 22815.</title>
        <authorList>
            <consortium name="US DOE Joint Genome Institute (JGI-PGF)"/>
            <person name="Lucas S."/>
            <person name="Copeland A."/>
            <person name="Lapidus A."/>
            <person name="Glavina del Rio T."/>
            <person name="Dalin E."/>
            <person name="Tice H."/>
            <person name="Bruce D."/>
            <person name="Goodwin L."/>
            <person name="Pitluck S."/>
            <person name="Peters L."/>
            <person name="Mikhailova N."/>
            <person name="Held B."/>
            <person name="Kyrpides N."/>
            <person name="Mavromatis K."/>
            <person name="Ivanova N."/>
            <person name="Markowitz V."/>
            <person name="Cheng J.-F."/>
            <person name="Hugenholtz P."/>
            <person name="Woyke T."/>
            <person name="Wu D."/>
            <person name="Gronow S."/>
            <person name="Wellnitz S."/>
            <person name="Brambilla E."/>
            <person name="Klenk H.-P."/>
            <person name="Eisen J.A."/>
        </authorList>
    </citation>
    <scope>NUCLEOTIDE SEQUENCE [LARGE SCALE GENOMIC DNA]</scope>
    <source>
        <strain evidence="17 18">DSM 22815</strain>
    </source>
</reference>
<evidence type="ECO:0000256" key="14">
    <source>
        <dbReference type="ARBA" id="ARBA00024827"/>
    </source>
</evidence>
<dbReference type="EMBL" id="CM001376">
    <property type="protein sequence ID" value="EHM12615.1"/>
    <property type="molecule type" value="Genomic_DNA"/>
</dbReference>
<evidence type="ECO:0000256" key="2">
    <source>
        <dbReference type="ARBA" id="ARBA00001966"/>
    </source>
</evidence>
<dbReference type="InterPro" id="IPR011712">
    <property type="entry name" value="Sig_transdc_His_kin_sub3_dim/P"/>
</dbReference>
<evidence type="ECO:0000256" key="11">
    <source>
        <dbReference type="ARBA" id="ARBA00023004"/>
    </source>
</evidence>
<evidence type="ECO:0000256" key="7">
    <source>
        <dbReference type="ARBA" id="ARBA00022490"/>
    </source>
</evidence>
<keyword evidence="6" id="KW-0004">4Fe-4S</keyword>
<dbReference type="Pfam" id="PF02518">
    <property type="entry name" value="HATPase_c"/>
    <property type="match status" value="1"/>
</dbReference>
<dbReference type="Proteomes" id="UP000003806">
    <property type="component" value="Chromosome"/>
</dbReference>
<dbReference type="PROSITE" id="PS50109">
    <property type="entry name" value="HIS_KIN"/>
    <property type="match status" value="1"/>
</dbReference>
<dbReference type="GO" id="GO:0005737">
    <property type="term" value="C:cytoplasm"/>
    <property type="evidence" value="ECO:0007669"/>
    <property type="project" value="UniProtKB-SubCell"/>
</dbReference>
<comment type="function">
    <text evidence="14">Member of the two-component regulatory system NreB/NreC involved in the control of dissimilatory nitrate/nitrite reduction in response to oxygen. NreB functions as a direct oxygen sensor histidine kinase which is autophosphorylated, in the absence of oxygen, probably at the conserved histidine residue, and transfers its phosphate group probably to a conserved aspartate residue of NreC. NreB/NreC activates the expression of the nitrate (narGHJI) and nitrite (nir) reductase operons, as well as the putative nitrate transporter gene narT.</text>
</comment>
<accession>H0UME2</accession>
<dbReference type="InterPro" id="IPR035965">
    <property type="entry name" value="PAS-like_dom_sf"/>
</dbReference>
<evidence type="ECO:0000313" key="18">
    <source>
        <dbReference type="Proteomes" id="UP000003806"/>
    </source>
</evidence>
<dbReference type="HOGENOM" id="CLU_000445_114_0_0"/>
<dbReference type="Gene3D" id="3.30.450.20">
    <property type="entry name" value="PAS domain"/>
    <property type="match status" value="1"/>
</dbReference>
<evidence type="ECO:0000256" key="1">
    <source>
        <dbReference type="ARBA" id="ARBA00000085"/>
    </source>
</evidence>
<sequence length="359" mass="40360">METSYGTGDLGKLFFEQVFDPIAVYRVNPGPFDLDKVMYLDVNKAYEKVMKVKREQVIGRSFAQVWPNGEARWSDLIRACVTRRRAARSEGHSPSTGTYLEAMAFYLPPDRVAVIFFDQTKWKAAASALQDSQEKLRNLAARLTLSEEQTRREIAADIHDRVGYSLVSLLHLVRELKARSSDDESRELSRRCQKEIEGLVEETRTLIFKLSPPVLKDLGLNFALETLAENIFTPLGIGWTFQGDDDAVTALPVDDEICVLLYRMTRELLINITKHSKAKHAAIRVRRGQGKIQVIVEDDGVGFVPPSLRTEGNARTGYGLFSIRERLLTIDGQLNVLSEPGKGTTVVMTAPRMLGRSDE</sequence>
<evidence type="ECO:0000256" key="6">
    <source>
        <dbReference type="ARBA" id="ARBA00022485"/>
    </source>
</evidence>